<protein>
    <recommendedName>
        <fullName evidence="3">IrrE N-terminal-like domain-containing protein</fullName>
    </recommendedName>
</protein>
<evidence type="ECO:0008006" key="3">
    <source>
        <dbReference type="Google" id="ProtNLM"/>
    </source>
</evidence>
<evidence type="ECO:0000313" key="1">
    <source>
        <dbReference type="EMBL" id="UYT10248.1"/>
    </source>
</evidence>
<organism evidence="1 2">
    <name type="scientific">Lactococcus garvieae</name>
    <dbReference type="NCBI Taxonomy" id="1363"/>
    <lineage>
        <taxon>Bacteria</taxon>
        <taxon>Bacillati</taxon>
        <taxon>Bacillota</taxon>
        <taxon>Bacilli</taxon>
        <taxon>Lactobacillales</taxon>
        <taxon>Streptococcaceae</taxon>
        <taxon>Lactococcus</taxon>
    </lineage>
</organism>
<accession>A0AA46TVP9</accession>
<dbReference type="AlphaFoldDB" id="A0AA46TVP9"/>
<dbReference type="EMBL" id="CP109635">
    <property type="protein sequence ID" value="UYT10248.1"/>
    <property type="molecule type" value="Genomic_DNA"/>
</dbReference>
<name>A0AA46TVP9_9LACT</name>
<sequence>MEIIEEDIYNKLIQILKRNKITLLYDNNFPLEEQGKYVRCKEQKFIILKSSSANNLKEIFTILHESSHAIHDDDLHIFTHLQEQHKEFLSNCDVIANGINFCASEKGVPTRDIPALMQFIGITKYQYYPIYEKIVASYYDREGNPLPTWDF</sequence>
<dbReference type="RefSeq" id="WP_264308120.1">
    <property type="nucleotide sequence ID" value="NZ_CP109635.1"/>
</dbReference>
<dbReference type="Proteomes" id="UP001164042">
    <property type="component" value="Chromosome"/>
</dbReference>
<gene>
    <name evidence="1" type="ORF">OF801_09885</name>
</gene>
<proteinExistence type="predicted"/>
<evidence type="ECO:0000313" key="2">
    <source>
        <dbReference type="Proteomes" id="UP001164042"/>
    </source>
</evidence>
<reference evidence="1" key="1">
    <citation type="submission" date="2022-10" db="EMBL/GenBank/DDBJ databases">
        <title>Genome assembly of Lactococcus garvieae isolates from cricket gut.</title>
        <authorList>
            <person name="Luecke A.R."/>
            <person name="Brown A.M.V."/>
            <person name="Wakeman C.A."/>
        </authorList>
    </citation>
    <scope>NUCLEOTIDE SEQUENCE</scope>
    <source>
        <strain evidence="1">Alexii-11_2</strain>
    </source>
</reference>